<dbReference type="Pfam" id="PF13093">
    <property type="entry name" value="FTA4"/>
    <property type="match status" value="1"/>
</dbReference>
<dbReference type="AlphaFoldDB" id="A0A9P8PFE2"/>
<dbReference type="Proteomes" id="UP000769528">
    <property type="component" value="Unassembled WGS sequence"/>
</dbReference>
<name>A0A9P8PFE2_9ASCO</name>
<dbReference type="InterPro" id="IPR025207">
    <property type="entry name" value="Sim4_Fta4"/>
</dbReference>
<proteinExistence type="predicted"/>
<reference evidence="2" key="1">
    <citation type="journal article" date="2021" name="Open Biol.">
        <title>Shared evolutionary footprints suggest mitochondrial oxidative damage underlies multiple complex I losses in fungi.</title>
        <authorList>
            <person name="Schikora-Tamarit M.A."/>
            <person name="Marcet-Houben M."/>
            <person name="Nosek J."/>
            <person name="Gabaldon T."/>
        </authorList>
    </citation>
    <scope>NUCLEOTIDE SEQUENCE</scope>
    <source>
        <strain evidence="2">CBS6341</strain>
    </source>
</reference>
<organism evidence="2 3">
    <name type="scientific">Wickerhamomyces mucosus</name>
    <dbReference type="NCBI Taxonomy" id="1378264"/>
    <lineage>
        <taxon>Eukaryota</taxon>
        <taxon>Fungi</taxon>
        <taxon>Dikarya</taxon>
        <taxon>Ascomycota</taxon>
        <taxon>Saccharomycotina</taxon>
        <taxon>Saccharomycetes</taxon>
        <taxon>Phaffomycetales</taxon>
        <taxon>Wickerhamomycetaceae</taxon>
        <taxon>Wickerhamomyces</taxon>
    </lineage>
</organism>
<evidence type="ECO:0000313" key="3">
    <source>
        <dbReference type="Proteomes" id="UP000769528"/>
    </source>
</evidence>
<feature type="coiled-coil region" evidence="1">
    <location>
        <begin position="208"/>
        <end position="235"/>
    </location>
</feature>
<keyword evidence="1" id="KW-0175">Coiled coil</keyword>
<dbReference type="OrthoDB" id="3987836at2759"/>
<dbReference type="GO" id="GO:0031511">
    <property type="term" value="C:Mis6-Sim4 complex"/>
    <property type="evidence" value="ECO:0007669"/>
    <property type="project" value="InterPro"/>
</dbReference>
<sequence length="258" mass="31018">MDNYQSLQNFIEHQIRLLAQPFSTTDSLLNIIQKYNDSQLVPITSGRKKYRSKLLKDKDFDKIIANTNDIINAQYQRYFSKQSISQIVEQVMTIWEEKESNNKKTMKKFQDFEFNFIKLQYVKDYSLEQLIKRIEDLPEVKYSYDREIDVYNNLRKSLTLKISRIKSIKKNQDTLKKYNQIISQKIHEFNSIEPLNVSIERNIPSKRNDELNTEISKLKVRLNKLINDAHDKKKRKLIKQYLDMDIEELKDILQFHNK</sequence>
<accession>A0A9P8PFE2</accession>
<keyword evidence="3" id="KW-1185">Reference proteome</keyword>
<evidence type="ECO:0000313" key="2">
    <source>
        <dbReference type="EMBL" id="KAH3670852.1"/>
    </source>
</evidence>
<comment type="caution">
    <text evidence="2">The sequence shown here is derived from an EMBL/GenBank/DDBJ whole genome shotgun (WGS) entry which is preliminary data.</text>
</comment>
<evidence type="ECO:0000256" key="1">
    <source>
        <dbReference type="SAM" id="Coils"/>
    </source>
</evidence>
<protein>
    <submittedName>
        <fullName evidence="2">Uncharacterized protein</fullName>
    </submittedName>
</protein>
<reference evidence="2" key="2">
    <citation type="submission" date="2021-01" db="EMBL/GenBank/DDBJ databases">
        <authorList>
            <person name="Schikora-Tamarit M.A."/>
        </authorList>
    </citation>
    <scope>NUCLEOTIDE SEQUENCE</scope>
    <source>
        <strain evidence="2">CBS6341</strain>
    </source>
</reference>
<dbReference type="EMBL" id="JAEUBF010001298">
    <property type="protein sequence ID" value="KAH3670852.1"/>
    <property type="molecule type" value="Genomic_DNA"/>
</dbReference>
<gene>
    <name evidence="2" type="ORF">WICMUC_004821</name>
</gene>